<evidence type="ECO:0000256" key="1">
    <source>
        <dbReference type="SAM" id="MobiDB-lite"/>
    </source>
</evidence>
<evidence type="ECO:0000313" key="2">
    <source>
        <dbReference type="EnsemblMetazoa" id="ACOM026342-PA.1"/>
    </source>
</evidence>
<proteinExistence type="predicted"/>
<protein>
    <submittedName>
        <fullName evidence="2">Uncharacterized protein</fullName>
    </submittedName>
</protein>
<dbReference type="EnsemblMetazoa" id="ACOM026342-RA">
    <property type="protein sequence ID" value="ACOM026342-PA.1"/>
    <property type="gene ID" value="ACOM026342"/>
</dbReference>
<organism evidence="2">
    <name type="scientific">Anopheles coluzzii</name>
    <name type="common">African malaria mosquito</name>
    <dbReference type="NCBI Taxonomy" id="1518534"/>
    <lineage>
        <taxon>Eukaryota</taxon>
        <taxon>Metazoa</taxon>
        <taxon>Ecdysozoa</taxon>
        <taxon>Arthropoda</taxon>
        <taxon>Hexapoda</taxon>
        <taxon>Insecta</taxon>
        <taxon>Pterygota</taxon>
        <taxon>Neoptera</taxon>
        <taxon>Endopterygota</taxon>
        <taxon>Diptera</taxon>
        <taxon>Nematocera</taxon>
        <taxon>Culicoidea</taxon>
        <taxon>Culicidae</taxon>
        <taxon>Anophelinae</taxon>
        <taxon>Anopheles</taxon>
    </lineage>
</organism>
<accession>A0A8W7P716</accession>
<feature type="region of interest" description="Disordered" evidence="1">
    <location>
        <begin position="19"/>
        <end position="51"/>
    </location>
</feature>
<reference evidence="2" key="1">
    <citation type="submission" date="2022-08" db="UniProtKB">
        <authorList>
            <consortium name="EnsemblMetazoa"/>
        </authorList>
    </citation>
    <scope>IDENTIFICATION</scope>
</reference>
<dbReference type="AlphaFoldDB" id="A0A8W7P716"/>
<dbReference type="Proteomes" id="UP000075882">
    <property type="component" value="Unassembled WGS sequence"/>
</dbReference>
<name>A0A8W7P716_ANOCL</name>
<sequence length="197" mass="22307">LWSWETTAKGAYRLIEPEGETMPESLDAAGHGLGDTAAGAAHRRPSWERARREDENIGRNCIYCKQPKVQRAAGSRVGRRKHAKPHSLHSCRLYCGVMKEGFVCRLSPRRLPFRARPLGGREHIYTFFYPSIHRQSATLPLLLARRAIPTHSVAFMSQANKTYKRASFSPFSLSPSTYTLAADTYRVWGKRDSSSRM</sequence>